<evidence type="ECO:0000256" key="10">
    <source>
        <dbReference type="ARBA" id="ARBA00023136"/>
    </source>
</evidence>
<evidence type="ECO:0000259" key="15">
    <source>
        <dbReference type="PROSITE" id="PS51225"/>
    </source>
</evidence>
<feature type="compositionally biased region" description="Low complexity" evidence="13">
    <location>
        <begin position="47"/>
        <end position="57"/>
    </location>
</feature>
<feature type="compositionally biased region" description="Polar residues" evidence="13">
    <location>
        <begin position="17"/>
        <end position="28"/>
    </location>
</feature>
<dbReference type="PROSITE" id="PS51225">
    <property type="entry name" value="MARVEL"/>
    <property type="match status" value="1"/>
</dbReference>
<keyword evidence="4" id="KW-0796">Tight junction</keyword>
<evidence type="ECO:0000256" key="8">
    <source>
        <dbReference type="ARBA" id="ARBA00022989"/>
    </source>
</evidence>
<keyword evidence="17" id="KW-1185">Reference proteome</keyword>
<evidence type="ECO:0000313" key="18">
    <source>
        <dbReference type="RefSeq" id="XP_045549875.1"/>
    </source>
</evidence>
<dbReference type="Gene3D" id="6.10.140.340">
    <property type="match status" value="1"/>
</dbReference>
<keyword evidence="5" id="KW-1003">Cell membrane</keyword>
<keyword evidence="7" id="KW-0965">Cell junction</keyword>
<evidence type="ECO:0000256" key="4">
    <source>
        <dbReference type="ARBA" id="ARBA00022427"/>
    </source>
</evidence>
<gene>
    <name evidence="18" type="primary">marveld2l</name>
</gene>
<organism evidence="17 18">
    <name type="scientific">Salmo salar</name>
    <name type="common">Atlantic salmon</name>
    <dbReference type="NCBI Taxonomy" id="8030"/>
    <lineage>
        <taxon>Eukaryota</taxon>
        <taxon>Metazoa</taxon>
        <taxon>Chordata</taxon>
        <taxon>Craniata</taxon>
        <taxon>Vertebrata</taxon>
        <taxon>Euteleostomi</taxon>
        <taxon>Actinopterygii</taxon>
        <taxon>Neopterygii</taxon>
        <taxon>Teleostei</taxon>
        <taxon>Protacanthopterygii</taxon>
        <taxon>Salmoniformes</taxon>
        <taxon>Salmonidae</taxon>
        <taxon>Salmoninae</taxon>
        <taxon>Salmo</taxon>
    </lineage>
</organism>
<evidence type="ECO:0000256" key="3">
    <source>
        <dbReference type="ARBA" id="ARBA00009171"/>
    </source>
</evidence>
<evidence type="ECO:0000256" key="7">
    <source>
        <dbReference type="ARBA" id="ARBA00022949"/>
    </source>
</evidence>
<dbReference type="Pfam" id="PF01284">
    <property type="entry name" value="MARVEL"/>
    <property type="match status" value="1"/>
</dbReference>
<feature type="domain" description="OCEL" evidence="16">
    <location>
        <begin position="414"/>
        <end position="525"/>
    </location>
</feature>
<comment type="similarity">
    <text evidence="3 12">Belongs to the ELL/occludin family.</text>
</comment>
<evidence type="ECO:0000256" key="2">
    <source>
        <dbReference type="ARBA" id="ARBA00004651"/>
    </source>
</evidence>
<evidence type="ECO:0000256" key="6">
    <source>
        <dbReference type="ARBA" id="ARBA00022692"/>
    </source>
</evidence>
<proteinExistence type="inferred from homology"/>
<evidence type="ECO:0000256" key="13">
    <source>
        <dbReference type="SAM" id="MobiDB-lite"/>
    </source>
</evidence>
<feature type="region of interest" description="Disordered" evidence="13">
    <location>
        <begin position="1"/>
        <end position="74"/>
    </location>
</feature>
<feature type="transmembrane region" description="Helical" evidence="14">
    <location>
        <begin position="251"/>
        <end position="276"/>
    </location>
</feature>
<reference evidence="18" key="1">
    <citation type="submission" date="2025-08" db="UniProtKB">
        <authorList>
            <consortium name="RefSeq"/>
        </authorList>
    </citation>
    <scope>IDENTIFICATION</scope>
</reference>
<dbReference type="RefSeq" id="XP_045549875.1">
    <property type="nucleotide sequence ID" value="XM_045693919.1"/>
</dbReference>
<keyword evidence="8 14" id="KW-1133">Transmembrane helix</keyword>
<keyword evidence="6 11" id="KW-0812">Transmembrane</keyword>
<accession>A0ABM3CTJ7</accession>
<evidence type="ECO:0000256" key="12">
    <source>
        <dbReference type="PROSITE-ProRule" id="PRU01324"/>
    </source>
</evidence>
<dbReference type="PANTHER" id="PTHR23288">
    <property type="entry name" value="OCCLUDIN AND RNA POLYMERASE II ELONGATION FACTOR ELL"/>
    <property type="match status" value="1"/>
</dbReference>
<dbReference type="PROSITE" id="PS51980">
    <property type="entry name" value="OCEL"/>
    <property type="match status" value="1"/>
</dbReference>
<name>A0ABM3CTJ7_SALSA</name>
<evidence type="ECO:0000256" key="9">
    <source>
        <dbReference type="ARBA" id="ARBA00023054"/>
    </source>
</evidence>
<protein>
    <submittedName>
        <fullName evidence="18">MARVEL domain-containing protein 2 isoform X4</fullName>
    </submittedName>
</protein>
<evidence type="ECO:0000256" key="14">
    <source>
        <dbReference type="SAM" id="Phobius"/>
    </source>
</evidence>
<dbReference type="Proteomes" id="UP001652741">
    <property type="component" value="Chromosome ssa14"/>
</dbReference>
<dbReference type="InterPro" id="IPR031176">
    <property type="entry name" value="ELL/occludin"/>
</dbReference>
<dbReference type="InterPro" id="IPR008253">
    <property type="entry name" value="Marvel"/>
</dbReference>
<dbReference type="InterPro" id="IPR010844">
    <property type="entry name" value="Occludin_ELL"/>
</dbReference>
<feature type="transmembrane region" description="Helical" evidence="14">
    <location>
        <begin position="339"/>
        <end position="360"/>
    </location>
</feature>
<sequence length="530" mass="60095">MKSWNKIFKRGDPESVDGNSSLKKNSLKNAPLDLTPQRALDDDLSDDANSTANSSSTPPYVQGVGGGGDEGTLKDRLRTLLPQSWGSILQKWSNGDADSNLGSTGVKIVPNGTRVSPPVSPILERRYWDTKDSLGTSSKSSHRPLLRDVPIDNDLLHYLPEDSELTSIHPAEYYAEKVEVYKLKYSYMKSWPGLLRLLAGFELLFGGMVLACVCAYIHKDSEWSNAYGLYNGAYNNGYGTSGKSYNGPMTLFVIAVVGLVWIVTILLLVIGLTMYYRTILLDSPWWPLTEGVINVALFLLYMAAGIVYLNDLNRGGLCYMTIGINPIMSSLCRVDGGQMAGTAFIFINMLMYLISFLVCLKMWRHEATRREMEFFENQTKRIVFEDEVDSSVRATKLLHITDFQQEEPGGRNRAIPTGKYPEISSLEDREKYKAVFNDQYQEYKDLHKDISDTLMKFRELDAMMGKLLKDGNSHEEQKRIQLILKKYEQKKSDPAFLEKKERCDYLKAKLSHIKNRIRNFDQDTMAKCRT</sequence>
<dbReference type="PANTHER" id="PTHR23288:SF37">
    <property type="entry name" value="OCCLUDIN_ELL DOMAIN-CONTAINING PROTEIN 1"/>
    <property type="match status" value="1"/>
</dbReference>
<evidence type="ECO:0000313" key="17">
    <source>
        <dbReference type="Proteomes" id="UP001652741"/>
    </source>
</evidence>
<dbReference type="SUPFAM" id="SSF144292">
    <property type="entry name" value="occludin/ELL-like"/>
    <property type="match status" value="1"/>
</dbReference>
<evidence type="ECO:0000256" key="1">
    <source>
        <dbReference type="ARBA" id="ARBA00004435"/>
    </source>
</evidence>
<feature type="domain" description="MARVEL" evidence="15">
    <location>
        <begin position="190"/>
        <end position="364"/>
    </location>
</feature>
<comment type="subcellular location">
    <subcellularLocation>
        <location evidence="1">Cell junction</location>
        <location evidence="1">Tight junction</location>
    </subcellularLocation>
    <subcellularLocation>
        <location evidence="2">Cell membrane</location>
        <topology evidence="2">Multi-pass membrane protein</topology>
    </subcellularLocation>
</comment>
<evidence type="ECO:0000259" key="16">
    <source>
        <dbReference type="PROSITE" id="PS51980"/>
    </source>
</evidence>
<feature type="transmembrane region" description="Helical" evidence="14">
    <location>
        <begin position="288"/>
        <end position="309"/>
    </location>
</feature>
<evidence type="ECO:0000256" key="11">
    <source>
        <dbReference type="PROSITE-ProRule" id="PRU00581"/>
    </source>
</evidence>
<feature type="transmembrane region" description="Helical" evidence="14">
    <location>
        <begin position="194"/>
        <end position="218"/>
    </location>
</feature>
<dbReference type="Pfam" id="PF07303">
    <property type="entry name" value="Occludin_ELL"/>
    <property type="match status" value="1"/>
</dbReference>
<evidence type="ECO:0000256" key="5">
    <source>
        <dbReference type="ARBA" id="ARBA00022475"/>
    </source>
</evidence>
<keyword evidence="9" id="KW-0175">Coiled coil</keyword>
<keyword evidence="10 11" id="KW-0472">Membrane</keyword>